<dbReference type="AlphaFoldDB" id="A0AAU9D6G6"/>
<gene>
    <name evidence="3" type="ORF">HLVA_21800</name>
</gene>
<dbReference type="Gene3D" id="2.50.20.10">
    <property type="entry name" value="Lipoprotein localisation LolA/LolB/LppX"/>
    <property type="match status" value="1"/>
</dbReference>
<dbReference type="InterPro" id="IPR033399">
    <property type="entry name" value="TP_0789-like"/>
</dbReference>
<dbReference type="Pfam" id="PF17131">
    <property type="entry name" value="LolA_like"/>
    <property type="match status" value="1"/>
</dbReference>
<feature type="signal peptide" evidence="1">
    <location>
        <begin position="1"/>
        <end position="19"/>
    </location>
</feature>
<name>A0AAU9D6G6_9FUSO</name>
<dbReference type="RefSeq" id="WP_307905481.1">
    <property type="nucleotide sequence ID" value="NZ_AP027060.1"/>
</dbReference>
<protein>
    <submittedName>
        <fullName evidence="3">Membrane protein</fullName>
    </submittedName>
</protein>
<dbReference type="Proteomes" id="UP001321582">
    <property type="component" value="Plasmid pHIC"/>
</dbReference>
<sequence>MKKTVIVLLTIFIFNLGIAQNAKDILQKVKNNTEYSTSQMDATMIIKKGNKKLSEMKFKSYLKKGDKDRQLMRFTYPSRLKGTAILSSGDNIWYYNKRTNRVRLLSKSAKKGSMMGSSFSYEDMTIDFVNDFKSELQKTTNKYYVIKMVPIKDKKFKYLIAYILKDKYIDEKIEYYNDNEIKYKELISSDIKKIDKIMIPLHIEMRDILTGKSTEMITDESSIKLGIKIKDSIFSERNLKR</sequence>
<geneLocation type="plasmid" evidence="3 4">
    <name>pHIC</name>
</geneLocation>
<feature type="domain" description="Uncharacterized protein TP-0789" evidence="2">
    <location>
        <begin position="67"/>
        <end position="241"/>
    </location>
</feature>
<evidence type="ECO:0000259" key="2">
    <source>
        <dbReference type="Pfam" id="PF17131"/>
    </source>
</evidence>
<keyword evidence="3" id="KW-0614">Plasmid</keyword>
<dbReference type="CDD" id="cd16329">
    <property type="entry name" value="LolA_like"/>
    <property type="match status" value="1"/>
</dbReference>
<accession>A0AAU9D6G6</accession>
<feature type="chain" id="PRO_5043874305" evidence="1">
    <location>
        <begin position="20"/>
        <end position="241"/>
    </location>
</feature>
<keyword evidence="1" id="KW-0732">Signal</keyword>
<evidence type="ECO:0000313" key="3">
    <source>
        <dbReference type="EMBL" id="BDU51611.1"/>
    </source>
</evidence>
<keyword evidence="4" id="KW-1185">Reference proteome</keyword>
<organism evidence="3 4">
    <name type="scientific">Haliovirga abyssi</name>
    <dbReference type="NCBI Taxonomy" id="2996794"/>
    <lineage>
        <taxon>Bacteria</taxon>
        <taxon>Fusobacteriati</taxon>
        <taxon>Fusobacteriota</taxon>
        <taxon>Fusobacteriia</taxon>
        <taxon>Fusobacteriales</taxon>
        <taxon>Haliovirgaceae</taxon>
        <taxon>Haliovirga</taxon>
    </lineage>
</organism>
<evidence type="ECO:0000256" key="1">
    <source>
        <dbReference type="SAM" id="SignalP"/>
    </source>
</evidence>
<dbReference type="KEGG" id="haby:HLVA_21800"/>
<proteinExistence type="predicted"/>
<evidence type="ECO:0000313" key="4">
    <source>
        <dbReference type="Proteomes" id="UP001321582"/>
    </source>
</evidence>
<reference evidence="3 4" key="1">
    <citation type="submission" date="2022-11" db="EMBL/GenBank/DDBJ databases">
        <title>Haliovirga abyssi gen. nov., sp. nov., a mesophilic fermentative bacterium isolated from the Iheya North hydrothermal field and the proposal of Haliovirgaceae fam. nov.</title>
        <authorList>
            <person name="Miyazaki U."/>
            <person name="Tame A."/>
            <person name="Miyazaki J."/>
            <person name="Takai K."/>
            <person name="Sawayama S."/>
            <person name="Kitajima M."/>
            <person name="Okamoto A."/>
            <person name="Nakagawa S."/>
        </authorList>
    </citation>
    <scope>NUCLEOTIDE SEQUENCE [LARGE SCALE GENOMIC DNA]</scope>
    <source>
        <strain evidence="3 4">IC12</strain>
        <plasmid evidence="3 4">pHIC</plasmid>
    </source>
</reference>
<dbReference type="EMBL" id="AP027060">
    <property type="protein sequence ID" value="BDU51611.1"/>
    <property type="molecule type" value="Genomic_DNA"/>
</dbReference>